<keyword evidence="5" id="KW-1185">Reference proteome</keyword>
<evidence type="ECO:0000313" key="6">
    <source>
        <dbReference type="WBParaSite" id="PSAMB.scaffold216size64840.g3669.t1"/>
    </source>
</evidence>
<feature type="domain" description="PIF1/LRR1 pleckstrin homology" evidence="4">
    <location>
        <begin position="1"/>
        <end position="115"/>
    </location>
</feature>
<proteinExistence type="predicted"/>
<dbReference type="Gene3D" id="3.80.10.10">
    <property type="entry name" value="Ribonuclease Inhibitor"/>
    <property type="match status" value="1"/>
</dbReference>
<dbReference type="PANTHER" id="PTHR48051">
    <property type="match status" value="1"/>
</dbReference>
<dbReference type="AlphaFoldDB" id="A0A914VKU0"/>
<evidence type="ECO:0000259" key="4">
    <source>
        <dbReference type="Pfam" id="PF25344"/>
    </source>
</evidence>
<dbReference type="InterPro" id="IPR057437">
    <property type="entry name" value="PIF1/LRR1_PH"/>
</dbReference>
<accession>A0A914VKU0</accession>
<keyword evidence="1" id="KW-0433">Leucine-rich repeat</keyword>
<sequence length="416" mass="46133">MRLKCKVVVQPATSNFKQKAAQGFIAVGKAAGSSSKDETASFELLVTTAKNKTGSKFNLSKSNVLMIHDRFVGDGKLTIQMKQPRSDIFISEGNVGALTSFVKTVRSILSGGCVAPLSRTQACTSSDFQPRKSQLIVTQRENYPHEGFPKTLEDLRLNGINIKRVDGRWFSLRQLTQLDLSNNVLGEAADFAKFTDVSRLISLQSLNLARNHLHHLPLSFWRSLPASLNRLDLSGNELERIPSELCRLVKLVHLALNDNHLIELPEELGLLNGLQALNVSHNRLRHLPATIFWLSSKQMKLFDATANHPDLFARSTDISPPAADGGVASLLELAAAVVKTQGMSTSVLPWDVRRYLMTSISRCAWCRKYRAPSSMYTVQSVCNLSRKFSTITTQNQQGTFVQCIGSLCSRLCRDYV</sequence>
<dbReference type="SUPFAM" id="SSF52058">
    <property type="entry name" value="L domain-like"/>
    <property type="match status" value="1"/>
</dbReference>
<dbReference type="InterPro" id="IPR032675">
    <property type="entry name" value="LRR_dom_sf"/>
</dbReference>
<dbReference type="InterPro" id="IPR050216">
    <property type="entry name" value="LRR_domain-containing"/>
</dbReference>
<organism evidence="5 6">
    <name type="scientific">Plectus sambesii</name>
    <dbReference type="NCBI Taxonomy" id="2011161"/>
    <lineage>
        <taxon>Eukaryota</taxon>
        <taxon>Metazoa</taxon>
        <taxon>Ecdysozoa</taxon>
        <taxon>Nematoda</taxon>
        <taxon>Chromadorea</taxon>
        <taxon>Plectida</taxon>
        <taxon>Plectina</taxon>
        <taxon>Plectoidea</taxon>
        <taxon>Plectidae</taxon>
        <taxon>Plectus</taxon>
    </lineage>
</organism>
<protein>
    <recommendedName>
        <fullName evidence="4">PIF1/LRR1 pleckstrin homology domain-containing protein</fullName>
    </recommendedName>
</protein>
<evidence type="ECO:0000313" key="5">
    <source>
        <dbReference type="Proteomes" id="UP000887566"/>
    </source>
</evidence>
<reference evidence="6" key="1">
    <citation type="submission" date="2022-11" db="UniProtKB">
        <authorList>
            <consortium name="WormBaseParasite"/>
        </authorList>
    </citation>
    <scope>IDENTIFICATION</scope>
</reference>
<dbReference type="Pfam" id="PF25344">
    <property type="entry name" value="PH_LRR1"/>
    <property type="match status" value="1"/>
</dbReference>
<keyword evidence="3" id="KW-0539">Nucleus</keyword>
<dbReference type="PROSITE" id="PS51450">
    <property type="entry name" value="LRR"/>
    <property type="match status" value="3"/>
</dbReference>
<dbReference type="SMART" id="SM00369">
    <property type="entry name" value="LRR_TYP"/>
    <property type="match status" value="5"/>
</dbReference>
<dbReference type="SMART" id="SM00364">
    <property type="entry name" value="LRR_BAC"/>
    <property type="match status" value="3"/>
</dbReference>
<dbReference type="PANTHER" id="PTHR48051:SF1">
    <property type="entry name" value="RAS SUPPRESSOR PROTEIN 1"/>
    <property type="match status" value="1"/>
</dbReference>
<evidence type="ECO:0000256" key="2">
    <source>
        <dbReference type="ARBA" id="ARBA00022737"/>
    </source>
</evidence>
<evidence type="ECO:0000256" key="1">
    <source>
        <dbReference type="ARBA" id="ARBA00022614"/>
    </source>
</evidence>
<name>A0A914VKU0_9BILA</name>
<evidence type="ECO:0000256" key="3">
    <source>
        <dbReference type="ARBA" id="ARBA00023242"/>
    </source>
</evidence>
<dbReference type="WBParaSite" id="PSAMB.scaffold216size64840.g3669.t1">
    <property type="protein sequence ID" value="PSAMB.scaffold216size64840.g3669.t1"/>
    <property type="gene ID" value="PSAMB.scaffold216size64840.g3669"/>
</dbReference>
<keyword evidence="2" id="KW-0677">Repeat</keyword>
<dbReference type="GO" id="GO:0005737">
    <property type="term" value="C:cytoplasm"/>
    <property type="evidence" value="ECO:0007669"/>
    <property type="project" value="TreeGrafter"/>
</dbReference>
<dbReference type="Pfam" id="PF13855">
    <property type="entry name" value="LRR_8"/>
    <property type="match status" value="1"/>
</dbReference>
<dbReference type="InterPro" id="IPR001611">
    <property type="entry name" value="Leu-rich_rpt"/>
</dbReference>
<dbReference type="InterPro" id="IPR003591">
    <property type="entry name" value="Leu-rich_rpt_typical-subtyp"/>
</dbReference>
<dbReference type="Proteomes" id="UP000887566">
    <property type="component" value="Unplaced"/>
</dbReference>